<dbReference type="PANTHER" id="PTHR21646">
    <property type="entry name" value="UBIQUITIN CARBOXYL-TERMINAL HYDROLASE"/>
    <property type="match status" value="1"/>
</dbReference>
<evidence type="ECO:0000256" key="1">
    <source>
        <dbReference type="ARBA" id="ARBA00000707"/>
    </source>
</evidence>
<feature type="compositionally biased region" description="Low complexity" evidence="17">
    <location>
        <begin position="805"/>
        <end position="818"/>
    </location>
</feature>
<evidence type="ECO:0000259" key="20">
    <source>
        <dbReference type="PROSITE" id="PS50271"/>
    </source>
</evidence>
<dbReference type="SUPFAM" id="SSF57850">
    <property type="entry name" value="RING/U-box"/>
    <property type="match status" value="2"/>
</dbReference>
<sequence length="916" mass="97498">MSSSCPHISTAHLRPPKLSDHIHREECTQCFDSQDSPLGIDVCLDCFNGGCLDPIRHHASTHVHKTNHPFTLNIRRTKKPPKKSERGDEEPPAKMTKLAIIEEKDSDKYDTHTTLKCWKCDPNNGLVLSSSQTDSALVQSILTAHSSSTQSEIKAWEEELEPCKHTLTLSPSPSASPIASAALAHCSQCSLNQNLWLCLTCGSLNCGRSQFGGVQGNGHALAHFESSGHEVAVKLGTITPEGTADIYCYACNDSRILPSISDALAAFGISVANLKKTDKSTTELNIDQNLSYDFSLSSSSGAPVKPIYGPGLTGLANLGNSCYIASVLQVLFSIEEWKGRWFEGALAHGGGGGVNHAETCTERLPAECLECQMHKLADGLLSGRYAVPSSSSTSSTSTSTSSTAPTLDPSTTLFAPSSTSHTSLEGLSDQPTFQPGIKPTTFKSLIGRNHPEFATMKQQDAEEFLGHLISVLRRGGKKNGDELDPTRIFTFATSQRLQCTSCHKVRYRTDNTDVLSMDVPAIEKPVTVTFTTSAGGAAGAAPSEIMDVDPDSVAAGQTGVSAQDENAKAKAKAGESPKEYEPVSLQAWIDASSGAGGNNEVLEYNCPECKRGVGAVKQTQLASLPDVLIVHAKKFQLVNWVPAKLDIPIILPPDQTLTFTEAHFSKGLQPGESLLPDDGPSGGSSSAPQLPEFNAVALSTLEGMGFPLVRCQKALMATGNNDAEAAMEWLFAHMEDDGIDDPIELGGGGVGASAAGGEVDKEKVAMLVDMGFTDKQAAKALRETSSNTERAVEWLFSHPDDMGDDAPPATADDPSTSSRSANAPLPGHTTAPAKYSLFAFISHKGPSVHSGHYVAHVRKGSSGEWVLFNDEKVVLAEGGDPIAAASKASGVEEEKKDADSVDELMKKAYLYFWVRT</sequence>
<keyword evidence="8 16" id="KW-0378">Hydrolase</keyword>
<dbReference type="InterPro" id="IPR013083">
    <property type="entry name" value="Znf_RING/FYVE/PHD"/>
</dbReference>
<evidence type="ECO:0000256" key="9">
    <source>
        <dbReference type="ARBA" id="ARBA00022807"/>
    </source>
</evidence>
<feature type="active site" description="Proton acceptor" evidence="12">
    <location>
        <position position="852"/>
    </location>
</feature>
<feature type="compositionally biased region" description="Low complexity" evidence="17">
    <location>
        <begin position="673"/>
        <end position="686"/>
    </location>
</feature>
<dbReference type="InterPro" id="IPR018200">
    <property type="entry name" value="USP_CS"/>
</dbReference>
<feature type="region of interest" description="Disordered" evidence="17">
    <location>
        <begin position="798"/>
        <end position="827"/>
    </location>
</feature>
<feature type="domain" description="Cytochrome c" evidence="21">
    <location>
        <begin position="480"/>
        <end position="593"/>
    </location>
</feature>
<comment type="caution">
    <text evidence="22">The sequence shown here is derived from an EMBL/GenBank/DDBJ whole genome shotgun (WGS) entry which is preliminary data.</text>
</comment>
<evidence type="ECO:0000256" key="3">
    <source>
        <dbReference type="ARBA" id="ARBA00022670"/>
    </source>
</evidence>
<evidence type="ECO:0000313" key="22">
    <source>
        <dbReference type="EMBL" id="KAF9526811.1"/>
    </source>
</evidence>
<keyword evidence="4 13" id="KW-0479">Metal-binding</keyword>
<dbReference type="InterPro" id="IPR038765">
    <property type="entry name" value="Papain-like_cys_pep_sf"/>
</dbReference>
<keyword evidence="7 16" id="KW-0833">Ubl conjugation pathway</keyword>
<evidence type="ECO:0000256" key="4">
    <source>
        <dbReference type="ARBA" id="ARBA00022723"/>
    </source>
</evidence>
<dbReference type="Gene3D" id="3.30.40.10">
    <property type="entry name" value="Zinc/RING finger domain, C3HC4 (zinc finger)"/>
    <property type="match status" value="2"/>
</dbReference>
<dbReference type="PROSITE" id="PS50271">
    <property type="entry name" value="ZF_UBP"/>
    <property type="match status" value="1"/>
</dbReference>
<dbReference type="Pfam" id="PF17807">
    <property type="entry name" value="zf-UBP_var"/>
    <property type="match status" value="1"/>
</dbReference>
<dbReference type="InterPro" id="IPR009060">
    <property type="entry name" value="UBA-like_sf"/>
</dbReference>
<feature type="compositionally biased region" description="Polar residues" evidence="17">
    <location>
        <begin position="413"/>
        <end position="433"/>
    </location>
</feature>
<dbReference type="PIRSF" id="PIRSF016308">
    <property type="entry name" value="UBP"/>
    <property type="match status" value="1"/>
</dbReference>
<feature type="region of interest" description="Disordered" evidence="17">
    <location>
        <begin position="668"/>
        <end position="689"/>
    </location>
</feature>
<keyword evidence="23" id="KW-1185">Reference proteome</keyword>
<dbReference type="SMART" id="SM00290">
    <property type="entry name" value="ZnF_UBP"/>
    <property type="match status" value="2"/>
</dbReference>
<name>A0A9P6ECB0_9AGAR</name>
<evidence type="ECO:0000256" key="17">
    <source>
        <dbReference type="SAM" id="MobiDB-lite"/>
    </source>
</evidence>
<keyword evidence="14" id="KW-0349">Heme</keyword>
<keyword evidence="3 16" id="KW-0645">Protease</keyword>
<dbReference type="Pfam" id="PF02148">
    <property type="entry name" value="zf-UBP"/>
    <property type="match status" value="1"/>
</dbReference>
<evidence type="ECO:0000256" key="6">
    <source>
        <dbReference type="ARBA" id="ARBA00022771"/>
    </source>
</evidence>
<dbReference type="GO" id="GO:0008270">
    <property type="term" value="F:zinc ion binding"/>
    <property type="evidence" value="ECO:0007669"/>
    <property type="project" value="UniProtKB-KW"/>
</dbReference>
<protein>
    <recommendedName>
        <fullName evidence="16">Ubiquitin carboxyl-terminal hydrolase</fullName>
        <ecNumber evidence="16">3.4.19.12</ecNumber>
    </recommendedName>
</protein>
<dbReference type="GO" id="GO:0006508">
    <property type="term" value="P:proteolysis"/>
    <property type="evidence" value="ECO:0007669"/>
    <property type="project" value="UniProtKB-KW"/>
</dbReference>
<evidence type="ECO:0000256" key="13">
    <source>
        <dbReference type="PIRSR" id="PIRSR016308-3"/>
    </source>
</evidence>
<feature type="compositionally biased region" description="Low complexity" evidence="17">
    <location>
        <begin position="388"/>
        <end position="412"/>
    </location>
</feature>
<dbReference type="GO" id="GO:0009055">
    <property type="term" value="F:electron transfer activity"/>
    <property type="evidence" value="ECO:0007669"/>
    <property type="project" value="InterPro"/>
</dbReference>
<feature type="binding site" evidence="13">
    <location>
        <position position="206"/>
    </location>
    <ligand>
        <name>Zn(2+)</name>
        <dbReference type="ChEBI" id="CHEBI:29105"/>
    </ligand>
</feature>
<feature type="active site" description="Nucleophile" evidence="12">
    <location>
        <position position="322"/>
    </location>
</feature>
<dbReference type="CDD" id="cd14386">
    <property type="entry name" value="UBA2_UBP5"/>
    <property type="match status" value="1"/>
</dbReference>
<dbReference type="CDD" id="cd14385">
    <property type="entry name" value="UBA1_spUBP14_like"/>
    <property type="match status" value="1"/>
</dbReference>
<dbReference type="SUPFAM" id="SSF46934">
    <property type="entry name" value="UBA-like"/>
    <property type="match status" value="1"/>
</dbReference>
<dbReference type="EC" id="3.4.19.12" evidence="16"/>
<comment type="catalytic activity">
    <reaction evidence="1 16">
        <text>Thiol-dependent hydrolysis of ester, thioester, amide, peptide and isopeptide bonds formed by the C-terminal Gly of ubiquitin (a 76-residue protein attached to proteins as an intracellular targeting signal).</text>
        <dbReference type="EC" id="3.4.19.12"/>
    </reaction>
</comment>
<dbReference type="Gene3D" id="1.10.8.10">
    <property type="entry name" value="DNA helicase RuvA subunit, C-terminal domain"/>
    <property type="match status" value="2"/>
</dbReference>
<dbReference type="FunFam" id="3.30.40.10:FF:000396">
    <property type="entry name" value="Ubiquitin carboxyl-terminal hydrolase"/>
    <property type="match status" value="1"/>
</dbReference>
<dbReference type="InterPro" id="IPR050185">
    <property type="entry name" value="Ub_carboxyl-term_hydrolase"/>
</dbReference>
<keyword evidence="9 16" id="KW-0788">Thiol protease</keyword>
<dbReference type="OrthoDB" id="361536at2759"/>
<feature type="binding site" evidence="13">
    <location>
        <position position="186"/>
    </location>
    <ligand>
        <name>Zn(2+)</name>
        <dbReference type="ChEBI" id="CHEBI:29105"/>
    </ligand>
</feature>
<dbReference type="InterPro" id="IPR028889">
    <property type="entry name" value="USP"/>
</dbReference>
<dbReference type="PROSITE" id="PS00972">
    <property type="entry name" value="USP_1"/>
    <property type="match status" value="1"/>
</dbReference>
<feature type="region of interest" description="Disordered" evidence="17">
    <location>
        <begin position="388"/>
        <end position="441"/>
    </location>
</feature>
<feature type="domain" description="UBA" evidence="18">
    <location>
        <begin position="689"/>
        <end position="733"/>
    </location>
</feature>
<keyword evidence="10 13" id="KW-0862">Zinc</keyword>
<feature type="domain" description="USP" evidence="19">
    <location>
        <begin position="313"/>
        <end position="916"/>
    </location>
</feature>
<gene>
    <name evidence="22" type="ORF">CPB83DRAFT_857268</name>
</gene>
<keyword evidence="11 14" id="KW-0408">Iron</keyword>
<dbReference type="PANTHER" id="PTHR21646:SF10">
    <property type="entry name" value="UBIQUITIN CARBOXYL-TERMINAL HYDROLASE 14"/>
    <property type="match status" value="1"/>
</dbReference>
<comment type="similarity">
    <text evidence="2 16">Belongs to the peptidase C19 family.</text>
</comment>
<dbReference type="AlphaFoldDB" id="A0A9P6ECB0"/>
<evidence type="ECO:0000256" key="5">
    <source>
        <dbReference type="ARBA" id="ARBA00022737"/>
    </source>
</evidence>
<dbReference type="Gene3D" id="3.90.70.10">
    <property type="entry name" value="Cysteine proteinases"/>
    <property type="match status" value="1"/>
</dbReference>
<dbReference type="SMART" id="SM00165">
    <property type="entry name" value="UBA"/>
    <property type="match status" value="2"/>
</dbReference>
<dbReference type="InterPro" id="IPR041432">
    <property type="entry name" value="UBP13_Znf-UBP_var"/>
</dbReference>
<keyword evidence="6 15" id="KW-0863">Zinc-finger</keyword>
<evidence type="ECO:0000259" key="18">
    <source>
        <dbReference type="PROSITE" id="PS50030"/>
    </source>
</evidence>
<feature type="binding site" evidence="13">
    <location>
        <position position="189"/>
    </location>
    <ligand>
        <name>Zn(2+)</name>
        <dbReference type="ChEBI" id="CHEBI:29105"/>
    </ligand>
</feature>
<evidence type="ECO:0000256" key="7">
    <source>
        <dbReference type="ARBA" id="ARBA00022786"/>
    </source>
</evidence>
<dbReference type="FunFam" id="1.10.8.10:FF:000103">
    <property type="entry name" value="Ubiquitin carboxyl-terminal hydrolase"/>
    <property type="match status" value="1"/>
</dbReference>
<evidence type="ECO:0000256" key="2">
    <source>
        <dbReference type="ARBA" id="ARBA00009085"/>
    </source>
</evidence>
<feature type="domain" description="UBA" evidence="18">
    <location>
        <begin position="758"/>
        <end position="798"/>
    </location>
</feature>
<dbReference type="Pfam" id="PF00443">
    <property type="entry name" value="UCH"/>
    <property type="match status" value="1"/>
</dbReference>
<evidence type="ECO:0000259" key="21">
    <source>
        <dbReference type="PROSITE" id="PS51007"/>
    </source>
</evidence>
<dbReference type="PROSITE" id="PS00973">
    <property type="entry name" value="USP_2"/>
    <property type="match status" value="1"/>
</dbReference>
<dbReference type="PROSITE" id="PS50030">
    <property type="entry name" value="UBA"/>
    <property type="match status" value="2"/>
</dbReference>
<dbReference type="GO" id="GO:0004843">
    <property type="term" value="F:cysteine-type deubiquitinase activity"/>
    <property type="evidence" value="ECO:0007669"/>
    <property type="project" value="UniProtKB-UniRule"/>
</dbReference>
<organism evidence="22 23">
    <name type="scientific">Crepidotus variabilis</name>
    <dbReference type="NCBI Taxonomy" id="179855"/>
    <lineage>
        <taxon>Eukaryota</taxon>
        <taxon>Fungi</taxon>
        <taxon>Dikarya</taxon>
        <taxon>Basidiomycota</taxon>
        <taxon>Agaricomycotina</taxon>
        <taxon>Agaricomycetes</taxon>
        <taxon>Agaricomycetidae</taxon>
        <taxon>Agaricales</taxon>
        <taxon>Agaricineae</taxon>
        <taxon>Crepidotaceae</taxon>
        <taxon>Crepidotus</taxon>
    </lineage>
</organism>
<dbReference type="InterPro" id="IPR001394">
    <property type="entry name" value="Peptidase_C19_UCH"/>
</dbReference>
<evidence type="ECO:0000256" key="11">
    <source>
        <dbReference type="ARBA" id="ARBA00023004"/>
    </source>
</evidence>
<dbReference type="InterPro" id="IPR015940">
    <property type="entry name" value="UBA"/>
</dbReference>
<dbReference type="PROSITE" id="PS50235">
    <property type="entry name" value="USP_3"/>
    <property type="match status" value="1"/>
</dbReference>
<evidence type="ECO:0000256" key="15">
    <source>
        <dbReference type="PROSITE-ProRule" id="PRU00502"/>
    </source>
</evidence>
<dbReference type="GO" id="GO:0016579">
    <property type="term" value="P:protein deubiquitination"/>
    <property type="evidence" value="ECO:0007669"/>
    <property type="project" value="InterPro"/>
</dbReference>
<dbReference type="FunFam" id="3.30.40.10:FF:000587">
    <property type="entry name" value="Ubiquitin carboxyl-terminal hydrolase"/>
    <property type="match status" value="1"/>
</dbReference>
<proteinExistence type="inferred from homology"/>
<dbReference type="InterPro" id="IPR016652">
    <property type="entry name" value="Ubiquitinyl_hydrolase"/>
</dbReference>
<dbReference type="FunFam" id="1.10.8.10:FF:000086">
    <property type="entry name" value="Ubiquitin carboxyl-terminal hydrolase"/>
    <property type="match status" value="1"/>
</dbReference>
<dbReference type="SUPFAM" id="SSF54001">
    <property type="entry name" value="Cysteine proteinases"/>
    <property type="match status" value="1"/>
</dbReference>
<dbReference type="Pfam" id="PF00627">
    <property type="entry name" value="UBA"/>
    <property type="match status" value="2"/>
</dbReference>
<dbReference type="GO" id="GO:0020037">
    <property type="term" value="F:heme binding"/>
    <property type="evidence" value="ECO:0007669"/>
    <property type="project" value="InterPro"/>
</dbReference>
<dbReference type="Proteomes" id="UP000807306">
    <property type="component" value="Unassembled WGS sequence"/>
</dbReference>
<reference evidence="22" key="1">
    <citation type="submission" date="2020-11" db="EMBL/GenBank/DDBJ databases">
        <authorList>
            <consortium name="DOE Joint Genome Institute"/>
            <person name="Ahrendt S."/>
            <person name="Riley R."/>
            <person name="Andreopoulos W."/>
            <person name="Labutti K."/>
            <person name="Pangilinan J."/>
            <person name="Ruiz-Duenas F.J."/>
            <person name="Barrasa J.M."/>
            <person name="Sanchez-Garcia M."/>
            <person name="Camarero S."/>
            <person name="Miyauchi S."/>
            <person name="Serrano A."/>
            <person name="Linde D."/>
            <person name="Babiker R."/>
            <person name="Drula E."/>
            <person name="Ayuso-Fernandez I."/>
            <person name="Pacheco R."/>
            <person name="Padilla G."/>
            <person name="Ferreira P."/>
            <person name="Barriuso J."/>
            <person name="Kellner H."/>
            <person name="Castanera R."/>
            <person name="Alfaro M."/>
            <person name="Ramirez L."/>
            <person name="Pisabarro A.G."/>
            <person name="Kuo A."/>
            <person name="Tritt A."/>
            <person name="Lipzen A."/>
            <person name="He G."/>
            <person name="Yan M."/>
            <person name="Ng V."/>
            <person name="Cullen D."/>
            <person name="Martin F."/>
            <person name="Rosso M.-N."/>
            <person name="Henrissat B."/>
            <person name="Hibbett D."/>
            <person name="Martinez A.T."/>
            <person name="Grigoriev I.V."/>
        </authorList>
    </citation>
    <scope>NUCLEOTIDE SEQUENCE</scope>
    <source>
        <strain evidence="22">CBS 506.95</strain>
    </source>
</reference>
<feature type="binding site" evidence="13">
    <location>
        <position position="219"/>
    </location>
    <ligand>
        <name>Zn(2+)</name>
        <dbReference type="ChEBI" id="CHEBI:29105"/>
    </ligand>
</feature>
<evidence type="ECO:0000256" key="12">
    <source>
        <dbReference type="PIRSR" id="PIRSR016308-1"/>
    </source>
</evidence>
<dbReference type="EMBL" id="MU157867">
    <property type="protein sequence ID" value="KAF9526811.1"/>
    <property type="molecule type" value="Genomic_DNA"/>
</dbReference>
<evidence type="ECO:0000256" key="14">
    <source>
        <dbReference type="PROSITE-ProRule" id="PRU00433"/>
    </source>
</evidence>
<accession>A0A9P6ECB0</accession>
<evidence type="ECO:0000256" key="10">
    <source>
        <dbReference type="ARBA" id="ARBA00022833"/>
    </source>
</evidence>
<dbReference type="InterPro" id="IPR001607">
    <property type="entry name" value="Znf_UBP"/>
</dbReference>
<keyword evidence="5" id="KW-0677">Repeat</keyword>
<dbReference type="InterPro" id="IPR009056">
    <property type="entry name" value="Cyt_c-like_dom"/>
</dbReference>
<feature type="domain" description="UBP-type" evidence="20">
    <location>
        <begin position="161"/>
        <end position="288"/>
    </location>
</feature>
<dbReference type="PROSITE" id="PS51007">
    <property type="entry name" value="CYTC"/>
    <property type="match status" value="1"/>
</dbReference>
<evidence type="ECO:0000259" key="19">
    <source>
        <dbReference type="PROSITE" id="PS50235"/>
    </source>
</evidence>
<evidence type="ECO:0000256" key="8">
    <source>
        <dbReference type="ARBA" id="ARBA00022801"/>
    </source>
</evidence>
<evidence type="ECO:0000256" key="16">
    <source>
        <dbReference type="RuleBase" id="RU366025"/>
    </source>
</evidence>
<evidence type="ECO:0000313" key="23">
    <source>
        <dbReference type="Proteomes" id="UP000807306"/>
    </source>
</evidence>